<dbReference type="Pfam" id="PF14269">
    <property type="entry name" value="Arylsulfotran_2"/>
    <property type="match status" value="1"/>
</dbReference>
<proteinExistence type="predicted"/>
<dbReference type="PANTHER" id="PTHR35340">
    <property type="entry name" value="PQQ ENZYME REPEAT PROTEIN-RELATED"/>
    <property type="match status" value="1"/>
</dbReference>
<feature type="non-terminal residue" evidence="2">
    <location>
        <position position="1"/>
    </location>
</feature>
<dbReference type="AlphaFoldDB" id="A0A9P4LWJ7"/>
<name>A0A9P4LWJ7_9PEZI</name>
<dbReference type="EMBL" id="ML978746">
    <property type="protein sequence ID" value="KAF2084088.1"/>
    <property type="molecule type" value="Genomic_DNA"/>
</dbReference>
<protein>
    <recommendedName>
        <fullName evidence="4">ASST-domain-containing protein</fullName>
    </recommendedName>
</protein>
<dbReference type="InterPro" id="IPR039535">
    <property type="entry name" value="ASST-like"/>
</dbReference>
<feature type="transmembrane region" description="Helical" evidence="1">
    <location>
        <begin position="529"/>
        <end position="553"/>
    </location>
</feature>
<dbReference type="OrthoDB" id="5427350at2759"/>
<evidence type="ECO:0008006" key="4">
    <source>
        <dbReference type="Google" id="ProtNLM"/>
    </source>
</evidence>
<keyword evidence="1" id="KW-0812">Transmembrane</keyword>
<keyword evidence="3" id="KW-1185">Reference proteome</keyword>
<evidence type="ECO:0000313" key="3">
    <source>
        <dbReference type="Proteomes" id="UP000799776"/>
    </source>
</evidence>
<reference evidence="2" key="1">
    <citation type="journal article" date="2020" name="Stud. Mycol.">
        <title>101 Dothideomycetes genomes: a test case for predicting lifestyles and emergence of pathogens.</title>
        <authorList>
            <person name="Haridas S."/>
            <person name="Albert R."/>
            <person name="Binder M."/>
            <person name="Bloem J."/>
            <person name="Labutti K."/>
            <person name="Salamov A."/>
            <person name="Andreopoulos B."/>
            <person name="Baker S."/>
            <person name="Barry K."/>
            <person name="Bills G."/>
            <person name="Bluhm B."/>
            <person name="Cannon C."/>
            <person name="Castanera R."/>
            <person name="Culley D."/>
            <person name="Daum C."/>
            <person name="Ezra D."/>
            <person name="Gonzalez J."/>
            <person name="Henrissat B."/>
            <person name="Kuo A."/>
            <person name="Liang C."/>
            <person name="Lipzen A."/>
            <person name="Lutzoni F."/>
            <person name="Magnuson J."/>
            <person name="Mondo S."/>
            <person name="Nolan M."/>
            <person name="Ohm R."/>
            <person name="Pangilinan J."/>
            <person name="Park H.-J."/>
            <person name="Ramirez L."/>
            <person name="Alfaro M."/>
            <person name="Sun H."/>
            <person name="Tritt A."/>
            <person name="Yoshinaga Y."/>
            <person name="Zwiers L.-H."/>
            <person name="Turgeon B."/>
            <person name="Goodwin S."/>
            <person name="Spatafora J."/>
            <person name="Crous P."/>
            <person name="Grigoriev I."/>
        </authorList>
    </citation>
    <scope>NUCLEOTIDE SEQUENCE</scope>
    <source>
        <strain evidence="2">CBS 121410</strain>
    </source>
</reference>
<accession>A0A9P4LWJ7</accession>
<dbReference type="InterPro" id="IPR053143">
    <property type="entry name" value="Arylsulfate_ST"/>
</dbReference>
<dbReference type="PANTHER" id="PTHR35340:SF8">
    <property type="entry name" value="ASST-DOMAIN-CONTAINING PROTEIN"/>
    <property type="match status" value="1"/>
</dbReference>
<keyword evidence="1" id="KW-1133">Transmembrane helix</keyword>
<comment type="caution">
    <text evidence="2">The sequence shown here is derived from an EMBL/GenBank/DDBJ whole genome shotgun (WGS) entry which is preliminary data.</text>
</comment>
<keyword evidence="1" id="KW-0472">Membrane</keyword>
<gene>
    <name evidence="2" type="ORF">K490DRAFT_49964</name>
</gene>
<dbReference type="Proteomes" id="UP000799776">
    <property type="component" value="Unassembled WGS sequence"/>
</dbReference>
<evidence type="ECO:0000256" key="1">
    <source>
        <dbReference type="SAM" id="Phobius"/>
    </source>
</evidence>
<sequence>PELRAPKFEVRIHDSDHVSPGYWFVAPYDTNNDWDHDTPLWEACQVGPHIYDNNGELVWSGACLVGNRNSFDFRKIDYEGQKYLSMNVAWGEKYMWGAGLVLDESYNVVQEVSMSENTDSFNQHEFNVINNGKTALYVTQEGKNTEGACIGLGESKTYANTNGFREVEIASKSTIFDWNSLDHIPLNESSYEWPSSPDRWSPGWDYLHMNSVDKFADGDYLISARYTNCIMKVSAEDKSIVWRFGGKSSNFTLEDFEFSRQHHARILSSNTTHTIISFLDNASGSKDGDTSSTSDYSSGMIVSLDLSAMKATLLNRYVRPDRGLTHLRGDFQTLPNGNVFLSWSEHGYQSEATADGKTVMEARFASNRFDTYRAYKFSGFVGKPTEPPVIKTFAFGAKASSLTTICYMSWNGATEVVGWNIFGKSAAGTEAEYLATASRTGFETVFMLDGLIEEVFAQAIDNQGNALGSTAIHTTIVPYDWRAAGFGHTEDVNGDDAVLSSVAELDEDESAYGFSQYQKSMSKPRLPKGVIAVIVMASVLAAGSMSGLAFVLYRRRMYRREEDVDDDEKDDVDVALLPEQKDVQEMIEEEDYLYNAHLKTGLIRDDGLVGIARNAGDERWESHDAHSP</sequence>
<organism evidence="2 3">
    <name type="scientific">Saccharata proteae CBS 121410</name>
    <dbReference type="NCBI Taxonomy" id="1314787"/>
    <lineage>
        <taxon>Eukaryota</taxon>
        <taxon>Fungi</taxon>
        <taxon>Dikarya</taxon>
        <taxon>Ascomycota</taxon>
        <taxon>Pezizomycotina</taxon>
        <taxon>Dothideomycetes</taxon>
        <taxon>Dothideomycetes incertae sedis</taxon>
        <taxon>Botryosphaeriales</taxon>
        <taxon>Saccharataceae</taxon>
        <taxon>Saccharata</taxon>
    </lineage>
</organism>
<evidence type="ECO:0000313" key="2">
    <source>
        <dbReference type="EMBL" id="KAF2084088.1"/>
    </source>
</evidence>